<accession>A0A0H3A9W1</accession>
<organism evidence="2 3">
    <name type="scientific">Nitratidesulfovibrio vulgaris (strain DP4)</name>
    <name type="common">Desulfovibrio vulgaris</name>
    <dbReference type="NCBI Taxonomy" id="391774"/>
    <lineage>
        <taxon>Bacteria</taxon>
        <taxon>Pseudomonadati</taxon>
        <taxon>Thermodesulfobacteriota</taxon>
        <taxon>Desulfovibrionia</taxon>
        <taxon>Desulfovibrionales</taxon>
        <taxon>Desulfovibrionaceae</taxon>
        <taxon>Nitratidesulfovibrio</taxon>
    </lineage>
</organism>
<dbReference type="RefSeq" id="WP_010938290.1">
    <property type="nucleotide sequence ID" value="NC_008751.1"/>
</dbReference>
<dbReference type="PANTHER" id="PTHR38462:SF1">
    <property type="entry name" value="YPRB RIBONUCLEASE H-LIKE DOMAIN-CONTAINING PROTEIN"/>
    <property type="match status" value="1"/>
</dbReference>
<dbReference type="GO" id="GO:0003676">
    <property type="term" value="F:nucleic acid binding"/>
    <property type="evidence" value="ECO:0007669"/>
    <property type="project" value="InterPro"/>
</dbReference>
<proteinExistence type="predicted"/>
<dbReference type="SUPFAM" id="SSF53098">
    <property type="entry name" value="Ribonuclease H-like"/>
    <property type="match status" value="1"/>
</dbReference>
<dbReference type="InterPro" id="IPR036397">
    <property type="entry name" value="RNaseH_sf"/>
</dbReference>
<evidence type="ECO:0000259" key="1">
    <source>
        <dbReference type="Pfam" id="PF13482"/>
    </source>
</evidence>
<protein>
    <recommendedName>
        <fullName evidence="1">YprB ribonuclease H-like domain-containing protein</fullName>
    </recommendedName>
</protein>
<dbReference type="HOGENOM" id="CLU_073770_0_0_7"/>
<dbReference type="Pfam" id="PF13482">
    <property type="entry name" value="RNase_H_2"/>
    <property type="match status" value="1"/>
</dbReference>
<reference evidence="3" key="1">
    <citation type="journal article" date="2009" name="Environ. Microbiol.">
        <title>Contribution of mobile genetic elements to Desulfovibrio vulgaris genome plasticity.</title>
        <authorList>
            <person name="Walker C.B."/>
            <person name="Stolyar S."/>
            <person name="Chivian D."/>
            <person name="Pinel N."/>
            <person name="Gabster J.A."/>
            <person name="Dehal P.S."/>
            <person name="He Z."/>
            <person name="Yang Z.K."/>
            <person name="Yen H.C."/>
            <person name="Zhou J."/>
            <person name="Wall J.D."/>
            <person name="Hazen T.C."/>
            <person name="Arkin A.P."/>
            <person name="Stahl D.A."/>
        </authorList>
    </citation>
    <scope>NUCLEOTIDE SEQUENCE [LARGE SCALE GENOMIC DNA]</scope>
    <source>
        <strain evidence="3">DP4</strain>
    </source>
</reference>
<dbReference type="InterPro" id="IPR038720">
    <property type="entry name" value="YprB_RNase_H-like_dom"/>
</dbReference>
<dbReference type="AlphaFoldDB" id="A0A0H3A9W1"/>
<sequence>MIRSTFRHLPGVGPGKEARLWQEGCLTWDDALARGRLSCRGGGGAAAHLEESKARHEAGDAQWFGERLAPAEQWRLFSAYRHSVAYVDIETTGMAWPMAHITSIALYDGVTVRTYVHGENLEAFADDILPYRLLVTFNGRSFDAPFIERSFGIRLRMAHLDLRPVLRAAGYTGGLKRIEHSLGMGRGDLEGVDGFTAVLLWQHYERTGDVRALETLLAYNVEDVLSLEQLAVFAYNRHLAELPPLPVATLPQCGCAHNPWNAHPEVLARLTR</sequence>
<dbReference type="Proteomes" id="UP000009173">
    <property type="component" value="Chromosome"/>
</dbReference>
<dbReference type="InterPro" id="IPR012337">
    <property type="entry name" value="RNaseH-like_sf"/>
</dbReference>
<dbReference type="PANTHER" id="PTHR38462">
    <property type="entry name" value="EXONUCLEASE-LIKE PROTEIN"/>
    <property type="match status" value="1"/>
</dbReference>
<gene>
    <name evidence="2" type="ordered locus">Dvul_1998</name>
</gene>
<dbReference type="KEGG" id="dvl:Dvul_1998"/>
<name>A0A0H3A9W1_NITV4</name>
<feature type="domain" description="YprB ribonuclease H-like" evidence="1">
    <location>
        <begin position="85"/>
        <end position="232"/>
    </location>
</feature>
<dbReference type="Gene3D" id="3.30.420.10">
    <property type="entry name" value="Ribonuclease H-like superfamily/Ribonuclease H"/>
    <property type="match status" value="1"/>
</dbReference>
<evidence type="ECO:0000313" key="2">
    <source>
        <dbReference type="EMBL" id="ABM29014.1"/>
    </source>
</evidence>
<dbReference type="EMBL" id="CP000527">
    <property type="protein sequence ID" value="ABM29014.1"/>
    <property type="molecule type" value="Genomic_DNA"/>
</dbReference>
<evidence type="ECO:0000313" key="3">
    <source>
        <dbReference type="Proteomes" id="UP000009173"/>
    </source>
</evidence>